<dbReference type="EMBL" id="CM044701">
    <property type="protein sequence ID" value="KAI5679772.1"/>
    <property type="molecule type" value="Genomic_DNA"/>
</dbReference>
<evidence type="ECO:0000313" key="1">
    <source>
        <dbReference type="EMBL" id="KAI5679772.1"/>
    </source>
</evidence>
<organism evidence="1 2">
    <name type="scientific">Catharanthus roseus</name>
    <name type="common">Madagascar periwinkle</name>
    <name type="synonym">Vinca rosea</name>
    <dbReference type="NCBI Taxonomy" id="4058"/>
    <lineage>
        <taxon>Eukaryota</taxon>
        <taxon>Viridiplantae</taxon>
        <taxon>Streptophyta</taxon>
        <taxon>Embryophyta</taxon>
        <taxon>Tracheophyta</taxon>
        <taxon>Spermatophyta</taxon>
        <taxon>Magnoliopsida</taxon>
        <taxon>eudicotyledons</taxon>
        <taxon>Gunneridae</taxon>
        <taxon>Pentapetalae</taxon>
        <taxon>asterids</taxon>
        <taxon>lamiids</taxon>
        <taxon>Gentianales</taxon>
        <taxon>Apocynaceae</taxon>
        <taxon>Rauvolfioideae</taxon>
        <taxon>Vinceae</taxon>
        <taxon>Catharanthinae</taxon>
        <taxon>Catharanthus</taxon>
    </lineage>
</organism>
<dbReference type="Proteomes" id="UP001060085">
    <property type="component" value="Linkage Group LG01"/>
</dbReference>
<reference evidence="2" key="1">
    <citation type="journal article" date="2023" name="Nat. Plants">
        <title>Single-cell RNA sequencing provides a high-resolution roadmap for understanding the multicellular compartmentation of specialized metabolism.</title>
        <authorList>
            <person name="Sun S."/>
            <person name="Shen X."/>
            <person name="Li Y."/>
            <person name="Li Y."/>
            <person name="Wang S."/>
            <person name="Li R."/>
            <person name="Zhang H."/>
            <person name="Shen G."/>
            <person name="Guo B."/>
            <person name="Wei J."/>
            <person name="Xu J."/>
            <person name="St-Pierre B."/>
            <person name="Chen S."/>
            <person name="Sun C."/>
        </authorList>
    </citation>
    <scope>NUCLEOTIDE SEQUENCE [LARGE SCALE GENOMIC DNA]</scope>
</reference>
<sequence length="2469" mass="274484">MASSRFLFILSILICTNITNSICHNNIIINTPRKPKPKKNFKSLFTFGDAFLDSGNNNFILTLIKANHPPYGQDYPGRVATGRFSDGKLISDFIASEIGIKDTLPPFLEPNLSNHELSTGVSFASAGSGFDDLTTALTNAIPVTKQIGLFKTYLEKIRVSLGDVMAKNIVDNSLVFIAAGSDDFQVNYYGAPTRHFHLGLSGYQDFLHLKIQDAVKTLYGLGCRNFMIAGLPPIGCKPLEITTKLRFDRKCVDDENKDAESYNHKLIPFLNNLNSTLPGAKLVYADIYTPIIDMVTNPKKYGFTVTNSGCCGSGFIEAGLLCKGLSPACPNPAQFLFWDSANPTESANRYIAEFLKNAAISRPYGMNFPGHIPTGRFSDGKLVPDILSSMLGLGETVPPFLKPDLSDDQLRRGVCFASAGARLDNQTLSKLTGQIDMLEQTEYFAAYIKRLTNVVGKEEAYRIVGESLVMITTGNVDFIHNYYGGLPSTRSLQYSVTQYQDFLLRHMQVLIQKLYDMGCRNMGISGLIPLGCSPILMTINSPLRRTCIEKMNYDAEIYNKKLVKLLAQMQAKLAGAKLLYADLYTPLIELIKNPKQHGFIESSRGCCGTGLIEYGHLCNPLTPTCKYPRQYVFFDASHPSNYRPYGMNFPGHIPTGRFSDGKLVPDILSSMLGLGETVPPFFKPDLSDDQLRRGVCFASAGARLDNQTIPLVGQINMFKQLEYFAAYIKKLKNIVGEEEAGRIIGESLVTITAGNVDFLTNYYLVPSPKRLKYSVYEYQDLLLNNMQALIKKLYDMGCRNMGITGLVPLVNLLAQMQAKLAGTKLLYADIFTPLIELIKNPKQHGFVESARGCCGTGLIEIAQFCNPLTPVCKNPYQYVFFDTVHPAESACLQFCSISNANGKPLPKFPAILIFGDSTVDTGNNNYLKTAFKGNHYPYGHDFPGHIPNGRFSNGKLVPDLVASMIGLKEIVPPYLQPDLSDQELLTGVSFASAGSGYDELTTAVSGVLPMSKQPSLLKEYIERLIKIVGEKKAQKIVEGALVIISAGANDFIFNYYDIPTRKLQFTISEYQDFLQNKLRNFVKELYELGCRKMIVSGLPPIGCLPIQLSAKASILRRCIENENSDAESYNDKLIDLLEEMSATLPGSKILYADVYTYFLDMIKNPPKYGFVETRRGCCGTGLLEAGPLCNEATPVCRNASQYLFWDSIHPIDTGTNSYLPTILKGNYRPYGMNFPGHIPTGRISDGKLVPDILSSMLGLGETVPPFLKPDLSDDQLRRGVCFASAGARLDNQTLTKLTGQINMFEQTEYFAAYIKRLTNAVGKEEASRIIGESLVMITAGNVDFINNFYKGIPSTRSLQYSVTQYQDLLLGHLQVLIQKLYDMGCRNMVISGLAPLGCLPILMTINSPLKRTCIEKINYEAEIYNKKLVNLLAQMQPKLAATKLLYADIFTPLIELIKNPKQHGFIESSRGCCGTTGLFEYGYLCDPSFLVCKNPHQYVFFDALHPNSAMDTGNNNYLPTIFKANYKPYGINFPGRIPTGRFCDGKLVPDIMASKFGLGETVAPFLKPDLSDDEIRRGACFASAAAGLDNQTLYLTGRINLLDQPDYLAEYIKKLKKIVGEEEARRIVAEALVMINGGNVDFIYNYYYIRTGRSLEYTVLQYQDLLLKNIKLLIQRLYNLGCRTMSFSGLGPLGCLPIIRTTNYPFRRTCLENANSDAQIYNKKLAKLLAEMQSKLQRSKLVYTDIYTPLMELIKNPKKHGFVQSKRSCCGTGLMEFGQSCNQFTLVCKNPRQYVFWDAIHPTESANRFISEFIYGCNAQNCAIKFPAIFVFGDSLMDTGNNNYLNTFFKANYSPYGIDFPGGIPTGRYSDGKLIPDFVASMLGIQETVSPFLKPDLSDDEIRRGVCFASAAAGLDNQTLSYTGQINMLDQPDYLAAYIQRLKKIVGEEEARRIVGEALVIIGAGHVDFIYNYYFIRTNRSLEFTVLQYQDFLLNNMQVLIKSLYNLGCRRMSIAGLGPMGCVPLIMTVNSPQSGRKCQEKVNSDAQIYNKKLSKLLAEMQPKLPGTILVYGDSYTPLMELIKNPKQHGFVESGKGCCGTGLVESGLLCNITTQLCKNPHEYVFWDVFHTSESANLYISKCMSSAKNPSAPMAFLSIFWIFVLRFCTTWSKCSAQNMSKVSAILVFGDSAVDSGNNNYISTAIFKANYPPYGIDFPGRMATGRVCFASAGSGLDDVTTSISNSIPMSKQPGYLADYIDRLTKIAGKKEARRIVGEALVMINVGSVDFFTNFYVGRTHRIREFSVNEYQDLLLNSLQKFIKRLYDLGCRKMSVSGLPPIGSIPMIMTANSPMLLRISLENMNSEARAYNDKLIKLLQQLQAKLPGSKLIYADIYSPLIDMIKNPQKYGFTETGRGCCGTGLFEAGQLCNTFTPVCRNPSQFVFWDCIHPSESAYRYLAESLAKHVGPPFF</sequence>
<protein>
    <submittedName>
        <fullName evidence="1">Uncharacterized protein</fullName>
    </submittedName>
</protein>
<keyword evidence="2" id="KW-1185">Reference proteome</keyword>
<comment type="caution">
    <text evidence="1">The sequence shown here is derived from an EMBL/GenBank/DDBJ whole genome shotgun (WGS) entry which is preliminary data.</text>
</comment>
<gene>
    <name evidence="1" type="ORF">M9H77_00999</name>
</gene>
<name>A0ACC0C4H0_CATRO</name>
<proteinExistence type="predicted"/>
<accession>A0ACC0C4H0</accession>
<evidence type="ECO:0000313" key="2">
    <source>
        <dbReference type="Proteomes" id="UP001060085"/>
    </source>
</evidence>